<dbReference type="Proteomes" id="UP000092164">
    <property type="component" value="Unassembled WGS sequence"/>
</dbReference>
<protein>
    <submittedName>
        <fullName evidence="1">Uncharacterized protein</fullName>
    </submittedName>
</protein>
<comment type="caution">
    <text evidence="1">The sequence shown here is derived from an EMBL/GenBank/DDBJ whole genome shotgun (WGS) entry which is preliminary data.</text>
</comment>
<dbReference type="PROSITE" id="PS51257">
    <property type="entry name" value="PROKAR_LIPOPROTEIN"/>
    <property type="match status" value="1"/>
</dbReference>
<evidence type="ECO:0000313" key="1">
    <source>
        <dbReference type="EMBL" id="OBR42419.1"/>
    </source>
</evidence>
<name>A0A1B7ZFR7_9FLAO</name>
<dbReference type="AlphaFoldDB" id="A0A1B7ZFR7"/>
<dbReference type="EMBL" id="LZFP01000001">
    <property type="protein sequence ID" value="OBR42419.1"/>
    <property type="molecule type" value="Genomic_DNA"/>
</dbReference>
<dbReference type="OrthoDB" id="1434105at2"/>
<gene>
    <name evidence="1" type="ORF">A9200_02560</name>
</gene>
<reference evidence="2" key="1">
    <citation type="submission" date="2016-06" db="EMBL/GenBank/DDBJ databases">
        <authorList>
            <person name="Zhan P."/>
        </authorList>
    </citation>
    <scope>NUCLEOTIDE SEQUENCE [LARGE SCALE GENOMIC DNA]</scope>
    <source>
        <strain evidence="2">T28</strain>
    </source>
</reference>
<evidence type="ECO:0000313" key="2">
    <source>
        <dbReference type="Proteomes" id="UP000092164"/>
    </source>
</evidence>
<dbReference type="KEGG" id="mart:BTR34_10940"/>
<proteinExistence type="predicted"/>
<sequence length="166" mass="17845">MYKNILAIIGFAFLLVSCSSDKNEAEAEVGASSILGTWDATELRIDNATASDDSKFLKGALDLLTEKDCYIVTLQFNEDLSATATNSASYVVLDVTGSNFNIPCPTEADEQSSTYTFDGKTVTTIDSDGNELVIDVTINGDIMTVDAADLDIPNFSDDGQLVFVKR</sequence>
<keyword evidence="2" id="KW-1185">Reference proteome</keyword>
<accession>A0A1B7ZFR7</accession>
<organism evidence="1 2">
    <name type="scientific">Maribacter hydrothermalis</name>
    <dbReference type="NCBI Taxonomy" id="1836467"/>
    <lineage>
        <taxon>Bacteria</taxon>
        <taxon>Pseudomonadati</taxon>
        <taxon>Bacteroidota</taxon>
        <taxon>Flavobacteriia</taxon>
        <taxon>Flavobacteriales</taxon>
        <taxon>Flavobacteriaceae</taxon>
        <taxon>Maribacter</taxon>
    </lineage>
</organism>